<comment type="caution">
    <text evidence="1">The sequence shown here is derived from an EMBL/GenBank/DDBJ whole genome shotgun (WGS) entry which is preliminary data.</text>
</comment>
<accession>A0ABR0K8S3</accession>
<name>A0ABR0K8S3_9EURO</name>
<proteinExistence type="predicted"/>
<evidence type="ECO:0000313" key="2">
    <source>
        <dbReference type="Proteomes" id="UP001345013"/>
    </source>
</evidence>
<protein>
    <recommendedName>
        <fullName evidence="3">F-box domain-containing protein</fullName>
    </recommendedName>
</protein>
<gene>
    <name evidence="1" type="ORF">LTR24_005488</name>
</gene>
<keyword evidence="2" id="KW-1185">Reference proteome</keyword>
<reference evidence="1 2" key="1">
    <citation type="submission" date="2023-08" db="EMBL/GenBank/DDBJ databases">
        <title>Black Yeasts Isolated from many extreme environments.</title>
        <authorList>
            <person name="Coleine C."/>
            <person name="Stajich J.E."/>
            <person name="Selbmann L."/>
        </authorList>
    </citation>
    <scope>NUCLEOTIDE SEQUENCE [LARGE SCALE GENOMIC DNA]</scope>
    <source>
        <strain evidence="1 2">CCFEE 5885</strain>
    </source>
</reference>
<sequence length="158" mass="17785">MANITTLPASMTELPPEVLRIIFEHFDDSEPRPDIVACLLNRLAFSPEHRGAVAWWYLPSSHDQYDFSIYDAVDVCQGWRDIVIDHLIDSYTGAWPDMWTQIGEVLALEKVICCGQEISEMVSRKRDTGYYDGGLEGCRGAVLVRTPNDNLSTQTMGS</sequence>
<organism evidence="1 2">
    <name type="scientific">Lithohypha guttulata</name>
    <dbReference type="NCBI Taxonomy" id="1690604"/>
    <lineage>
        <taxon>Eukaryota</taxon>
        <taxon>Fungi</taxon>
        <taxon>Dikarya</taxon>
        <taxon>Ascomycota</taxon>
        <taxon>Pezizomycotina</taxon>
        <taxon>Eurotiomycetes</taxon>
        <taxon>Chaetothyriomycetidae</taxon>
        <taxon>Chaetothyriales</taxon>
        <taxon>Trichomeriaceae</taxon>
        <taxon>Lithohypha</taxon>
    </lineage>
</organism>
<dbReference type="Proteomes" id="UP001345013">
    <property type="component" value="Unassembled WGS sequence"/>
</dbReference>
<evidence type="ECO:0000313" key="1">
    <source>
        <dbReference type="EMBL" id="KAK5092146.1"/>
    </source>
</evidence>
<evidence type="ECO:0008006" key="3">
    <source>
        <dbReference type="Google" id="ProtNLM"/>
    </source>
</evidence>
<dbReference type="EMBL" id="JAVRRG010000063">
    <property type="protein sequence ID" value="KAK5092146.1"/>
    <property type="molecule type" value="Genomic_DNA"/>
</dbReference>